<evidence type="ECO:0000313" key="3">
    <source>
        <dbReference type="EMBL" id="KAA6336687.1"/>
    </source>
</evidence>
<accession>A0A5J4RRR6</accession>
<dbReference type="GO" id="GO:0003677">
    <property type="term" value="F:DNA binding"/>
    <property type="evidence" value="ECO:0007669"/>
    <property type="project" value="UniProtKB-KW"/>
</dbReference>
<sequence length="103" mass="11672">MGNLGYPFCPTHPGEILKEEIEYRGILQKELASKMGISHTMLNEILNCKRPVTAAIALLFEASLGLEAEMFVNMQTRYNMQVARKNKNLLARFEEVRKACAIL</sequence>
<comment type="caution">
    <text evidence="3">The sequence shown here is derived from an EMBL/GenBank/DDBJ whole genome shotgun (WGS) entry which is preliminary data.</text>
</comment>
<dbReference type="InterPro" id="IPR010982">
    <property type="entry name" value="Lambda_DNA-bd_dom_sf"/>
</dbReference>
<dbReference type="NCBIfam" id="TIGR02607">
    <property type="entry name" value="antidote_HigA"/>
    <property type="match status" value="1"/>
</dbReference>
<protein>
    <submittedName>
        <fullName evidence="3">Antitoxin HigA</fullName>
    </submittedName>
</protein>
<dbReference type="EMBL" id="SNRY01000770">
    <property type="protein sequence ID" value="KAA6336687.1"/>
    <property type="molecule type" value="Genomic_DNA"/>
</dbReference>
<dbReference type="InterPro" id="IPR001387">
    <property type="entry name" value="Cro/C1-type_HTH"/>
</dbReference>
<dbReference type="AlphaFoldDB" id="A0A5J4RRR6"/>
<reference evidence="3" key="1">
    <citation type="submission" date="2019-03" db="EMBL/GenBank/DDBJ databases">
        <title>Single cell metagenomics reveals metabolic interactions within the superorganism composed of flagellate Streblomastix strix and complex community of Bacteroidetes bacteria on its surface.</title>
        <authorList>
            <person name="Treitli S.C."/>
            <person name="Kolisko M."/>
            <person name="Husnik F."/>
            <person name="Keeling P."/>
            <person name="Hampl V."/>
        </authorList>
    </citation>
    <scope>NUCLEOTIDE SEQUENCE</scope>
    <source>
        <strain evidence="3">STM</strain>
    </source>
</reference>
<dbReference type="SMART" id="SM00530">
    <property type="entry name" value="HTH_XRE"/>
    <property type="match status" value="1"/>
</dbReference>
<dbReference type="CDD" id="cd00093">
    <property type="entry name" value="HTH_XRE"/>
    <property type="match status" value="1"/>
</dbReference>
<evidence type="ECO:0000259" key="2">
    <source>
        <dbReference type="PROSITE" id="PS50943"/>
    </source>
</evidence>
<name>A0A5J4RRR6_9ZZZZ</name>
<dbReference type="InterPro" id="IPR013430">
    <property type="entry name" value="Toxin_antidote_HigA"/>
</dbReference>
<evidence type="ECO:0000256" key="1">
    <source>
        <dbReference type="ARBA" id="ARBA00023125"/>
    </source>
</evidence>
<proteinExistence type="predicted"/>
<gene>
    <name evidence="3" type="ORF">EZS27_015181</name>
</gene>
<keyword evidence="1" id="KW-0238">DNA-binding</keyword>
<dbReference type="PROSITE" id="PS50943">
    <property type="entry name" value="HTH_CROC1"/>
    <property type="match status" value="1"/>
</dbReference>
<organism evidence="3">
    <name type="scientific">termite gut metagenome</name>
    <dbReference type="NCBI Taxonomy" id="433724"/>
    <lineage>
        <taxon>unclassified sequences</taxon>
        <taxon>metagenomes</taxon>
        <taxon>organismal metagenomes</taxon>
    </lineage>
</organism>
<feature type="domain" description="HTH cro/C1-type" evidence="2">
    <location>
        <begin position="17"/>
        <end position="71"/>
    </location>
</feature>
<dbReference type="PANTHER" id="PTHR36924:SF1">
    <property type="entry name" value="ANTITOXIN HIGA-1"/>
    <property type="match status" value="1"/>
</dbReference>
<dbReference type="Gene3D" id="1.10.260.40">
    <property type="entry name" value="lambda repressor-like DNA-binding domains"/>
    <property type="match status" value="1"/>
</dbReference>
<dbReference type="PANTHER" id="PTHR36924">
    <property type="entry name" value="ANTITOXIN HIGA-1"/>
    <property type="match status" value="1"/>
</dbReference>
<dbReference type="SUPFAM" id="SSF47413">
    <property type="entry name" value="lambda repressor-like DNA-binding domains"/>
    <property type="match status" value="1"/>
</dbReference>